<evidence type="ECO:0000256" key="2">
    <source>
        <dbReference type="ARBA" id="ARBA00022525"/>
    </source>
</evidence>
<dbReference type="SUPFAM" id="SSF53474">
    <property type="entry name" value="alpha/beta-Hydrolases"/>
    <property type="match status" value="1"/>
</dbReference>
<feature type="domain" description="Haemolysin-type calcium binding-related" evidence="5">
    <location>
        <begin position="2019"/>
        <end position="2046"/>
    </location>
</feature>
<dbReference type="RefSeq" id="WP_261759610.1">
    <property type="nucleotide sequence ID" value="NZ_CP104562.2"/>
</dbReference>
<sequence>MKNFPDIKVQDLLKLSAAQMSAEAFLNDDNGDPKAGLDFVNALFSGNDHNSRFTYIDATNMTKNWNIAAHCPNTATGFSGTLLECRQDDPITGAKKGELILSFRSTEFIDDAVRDNKATNTLEVFNTGFAWGQITDMQAWFNELKGQGLIPPDAPLSVTGYSLGGHLATAFNLLNPDAAQTTVTFNGAGVGQIKEGTLQAALDDFNLLRHGPETIVARLTDSPEMIALYNTVRSHLEDGTWDAARALAHVRSLYPVAGNDDNGPPPILASTLIGALSNLQTLSSEHARLPKLRSDGTSSASSPMEVPLNEIAAFSLDYQMAVAMVSSRSQSAGVTTNLKQTFWDKSTLPVPEGNAALAHQYDVVADTSPSMVAHSQWHYGKDIRIGIEDQPLMRGGVVSGAVSASLAAGSISLLPDRYGERDFGDTHSLVLLIDSLSVQNLLVRMLPEGDRVAATEPMRTILRQASNLVRQDGDVLIGSGAGKAEGDVLENTLNALAALCLGPDGAPKLRGNPSGATYAEMGDMKGSSPNDPGYTGRESLHMRIDDIRKSPLYQAIQRGEVSCQLSAGGDDLATQARQDFGAYAALVALGPFVLSLQGDPATLDGLLSATWGDTWTRWQADRSAQADGTAAENPALLSVTDAWREDRAALLTRKNYFNEANAVYETKASREPASQRATQYDQEDIVWSDLESQLLIQRGGETAQTRFVRFGDATANVLRGGRNDDRLYGGAGNDHLYGGAGNDLLEGGDGDDQLDGGAGDDVLNGGRGFDTYHVTAGDVVLDADGRGRIMVNGVELSGALPEAAGRLGLNSWIGAQGELYRRAGDDLLIYTRNAQGEYDASCITIRCEPSTPAAMASGMAGLMDARPDGAFGSMLGLFLPDAPRSLPEPDAIWNGRPEGNYWVVGAPTVGAAWNDSAGTDRFVMGDGVDTVHSVDGDDQFFGLGGDDLFMGGSGRNVADGGDGDDMLVDEIIPQRNFTSSLQPGLPTYVPGIGYLPGAPTQVWAWRFSPVTRQERLLDNPLDGGTVLLHELAGSTNSSSNFSADRLLGGAGNDWLLGQSGSDELDGGDGEDVLYGGSENDEIRGGAGNDMISGDNLGGLVLSGAWHGNDLIDAGDGDDLVYGNGGHDVIRGGAGNDVLHGDDALTPSEFHGDDVLSGGAGNDRLYGEGGKDRLNGDEGDDLLVGGNGNDRLYGGAGNDRLIGDGASGEDIDRSPLLAAATGTAATYLRNNLDRLLREAAQEVAGDQPGDDELDGGAGDDVLIGGKGNDLLRGGSGSDVFMYQRGDGHDVIEERGGPGAKTDVDTLALGAGISAAMTQVLRRGDDLVLRWDEHDSITLRFQFAGGGAGVERVHFEDGTEWRAADLLARLDQGSEGHDQLIASARTVRAAAGPGEGGEVTLPTLSAGGGDDFIQVRHDWHDALAHSSIRVDDYLTRSQQTIAEVGRVADLDFSSSLFAMNGLAVGGHASARVLSVDDSVDGVRTAWIGFASSVHTKAVKVRFEDLADGGIGARVLTAKFTQGDVTGQAFDWETRGQLTNVADAPTAHGYGLAAMALTVAGFDDRFIIHGGDGQDTVDYRAGFGYHQVGVTAVLTDAATAPGATGATGAFGSLGAAGTAGTAAPPSAMGEAAGTGQTSGASVTVGLGRDLLIDVEHLGGTDSADRLVGNAQANRLMGYGGSDRIDGGGGNDEIHTGLGRDRVQGGDGDDLIVVSHEQSPETLTLDRFVTFQSTALSTRGRVADIDFQASRFQLDGASVGAMGARALAVEAVGDSERLVWVGGFTGVHTKAVQLRFTDAADDFSGEAGGVRVSVVQSRYAWGDKTHDSFHWASQGLLTGVAQSSDAHGYGVRGLTLTTLGGFTDGKWLDGGDGIDTVDYRTALQRHDQGIDASLASGTVSAAGRPGAGTEIGSDGSWGQIDRLVGIENLGGTDAADRLEGDAANNRLVGYRGNDVYRFGRGGGADVILDEDDTAGHVDTLIFGPGIAATDLTFARVGNDLRIELQPDGTSAASGQAASPWPVGTDSVTVEGWFTDARFRLESIQLQDGTSVRLPPDALSAVGDGRAAAWAGWLSEMAAQPMTGSPSRSPSPLPWRSTDASESLIWQGPPTDLMPQPMPAQMAVMGV</sequence>
<dbReference type="PANTHER" id="PTHR38340">
    <property type="entry name" value="S-LAYER PROTEIN"/>
    <property type="match status" value="1"/>
</dbReference>
<dbReference type="EMBL" id="CP104562">
    <property type="protein sequence ID" value="UZH44154.1"/>
    <property type="molecule type" value="Genomic_DNA"/>
</dbReference>
<evidence type="ECO:0000259" key="5">
    <source>
        <dbReference type="Pfam" id="PF06594"/>
    </source>
</evidence>
<keyword evidence="3" id="KW-0106">Calcium</keyword>
<name>A0ABY6NLZ7_9BURK</name>
<dbReference type="InterPro" id="IPR011049">
    <property type="entry name" value="Serralysin-like_metalloprot_C"/>
</dbReference>
<dbReference type="SUPFAM" id="SSF51120">
    <property type="entry name" value="beta-Roll"/>
    <property type="match status" value="7"/>
</dbReference>
<dbReference type="Gene3D" id="3.40.50.1820">
    <property type="entry name" value="alpha/beta hydrolase"/>
    <property type="match status" value="1"/>
</dbReference>
<protein>
    <recommendedName>
        <fullName evidence="5">Haemolysin-type calcium binding-related domain-containing protein</fullName>
    </recommendedName>
</protein>
<dbReference type="Pfam" id="PF06594">
    <property type="entry name" value="HCBP_related"/>
    <property type="match status" value="2"/>
</dbReference>
<feature type="compositionally biased region" description="Basic and acidic residues" evidence="4">
    <location>
        <begin position="1164"/>
        <end position="1175"/>
    </location>
</feature>
<evidence type="ECO:0000313" key="6">
    <source>
        <dbReference type="EMBL" id="UZH44154.1"/>
    </source>
</evidence>
<feature type="domain" description="Haemolysin-type calcium binding-related" evidence="5">
    <location>
        <begin position="1324"/>
        <end position="1363"/>
    </location>
</feature>
<accession>A0ABY6NLZ7</accession>
<dbReference type="InterPro" id="IPR050557">
    <property type="entry name" value="RTX_toxin/Mannuronan_C5-epim"/>
</dbReference>
<dbReference type="PROSITE" id="PS00330">
    <property type="entry name" value="HEMOLYSIN_CALCIUM"/>
    <property type="match status" value="8"/>
</dbReference>
<organism evidence="6 7">
    <name type="scientific">Roseateles amylovorans</name>
    <dbReference type="NCBI Taxonomy" id="2978473"/>
    <lineage>
        <taxon>Bacteria</taxon>
        <taxon>Pseudomonadati</taxon>
        <taxon>Pseudomonadota</taxon>
        <taxon>Betaproteobacteria</taxon>
        <taxon>Burkholderiales</taxon>
        <taxon>Sphaerotilaceae</taxon>
        <taxon>Roseateles</taxon>
    </lineage>
</organism>
<proteinExistence type="predicted"/>
<comment type="subcellular location">
    <subcellularLocation>
        <location evidence="1">Secreted</location>
    </subcellularLocation>
</comment>
<dbReference type="PRINTS" id="PR00313">
    <property type="entry name" value="CABNDNGRPT"/>
</dbReference>
<reference evidence="6" key="1">
    <citation type="submission" date="2022-10" db="EMBL/GenBank/DDBJ databases">
        <title>Characterization and whole genome sequencing of a new Roseateles species, isolated from fresh water.</title>
        <authorList>
            <person name="Guliayeva D.Y."/>
            <person name="Akhremchuk A.E."/>
            <person name="Sikolenko M.A."/>
            <person name="Valentovich L.N."/>
            <person name="Sidarenka A.V."/>
        </authorList>
    </citation>
    <scope>NUCLEOTIDE SEQUENCE</scope>
    <source>
        <strain evidence="6">BIM B-1768</strain>
    </source>
</reference>
<dbReference type="InterPro" id="IPR029058">
    <property type="entry name" value="AB_hydrolase_fold"/>
</dbReference>
<dbReference type="InterPro" id="IPR001343">
    <property type="entry name" value="Hemolysn_Ca-bd"/>
</dbReference>
<feature type="region of interest" description="Disordered" evidence="4">
    <location>
        <begin position="1141"/>
        <end position="1179"/>
    </location>
</feature>
<evidence type="ECO:0000256" key="4">
    <source>
        <dbReference type="SAM" id="MobiDB-lite"/>
    </source>
</evidence>
<dbReference type="Pfam" id="PF00353">
    <property type="entry name" value="HemolysinCabind"/>
    <property type="match status" value="8"/>
</dbReference>
<evidence type="ECO:0000256" key="3">
    <source>
        <dbReference type="ARBA" id="ARBA00022837"/>
    </source>
</evidence>
<gene>
    <name evidence="6" type="ORF">N4261_26050</name>
</gene>
<dbReference type="InterPro" id="IPR018511">
    <property type="entry name" value="Hemolysin-typ_Ca-bd_CS"/>
</dbReference>
<dbReference type="Proteomes" id="UP001064933">
    <property type="component" value="Chromosome"/>
</dbReference>
<dbReference type="InterPro" id="IPR010566">
    <property type="entry name" value="Haemolys_ca-bd"/>
</dbReference>
<keyword evidence="2" id="KW-0964">Secreted</keyword>
<dbReference type="Gene3D" id="2.150.10.10">
    <property type="entry name" value="Serralysin-like metalloprotease, C-terminal"/>
    <property type="match status" value="8"/>
</dbReference>
<evidence type="ECO:0000313" key="7">
    <source>
        <dbReference type="Proteomes" id="UP001064933"/>
    </source>
</evidence>
<keyword evidence="7" id="KW-1185">Reference proteome</keyword>
<evidence type="ECO:0000256" key="1">
    <source>
        <dbReference type="ARBA" id="ARBA00004613"/>
    </source>
</evidence>
<dbReference type="PANTHER" id="PTHR38340:SF1">
    <property type="entry name" value="S-LAYER PROTEIN"/>
    <property type="match status" value="1"/>
</dbReference>